<comment type="similarity">
    <text evidence="2 8">Belongs to the carbamoyltransferase HypF family.</text>
</comment>
<evidence type="ECO:0000313" key="12">
    <source>
        <dbReference type="EMBL" id="NER09456.1"/>
    </source>
</evidence>
<evidence type="ECO:0000256" key="6">
    <source>
        <dbReference type="ARBA" id="ARBA00022833"/>
    </source>
</evidence>
<dbReference type="GO" id="GO:0003998">
    <property type="term" value="F:acylphosphatase activity"/>
    <property type="evidence" value="ECO:0007669"/>
    <property type="project" value="UniProtKB-EC"/>
</dbReference>
<keyword evidence="6" id="KW-0862">Zinc</keyword>
<dbReference type="SUPFAM" id="SSF55821">
    <property type="entry name" value="YrdC/RibB"/>
    <property type="match status" value="1"/>
</dbReference>
<keyword evidence="12" id="KW-0808">Transferase</keyword>
<dbReference type="Gene3D" id="3.30.420.360">
    <property type="match status" value="1"/>
</dbReference>
<dbReference type="Gene3D" id="3.30.110.120">
    <property type="match status" value="1"/>
</dbReference>
<dbReference type="Pfam" id="PF00708">
    <property type="entry name" value="Acylphosphatase"/>
    <property type="match status" value="1"/>
</dbReference>
<dbReference type="GO" id="GO:0016874">
    <property type="term" value="F:ligase activity"/>
    <property type="evidence" value="ECO:0007669"/>
    <property type="project" value="UniProtKB-UniRule"/>
</dbReference>
<evidence type="ECO:0000259" key="11">
    <source>
        <dbReference type="PROSITE" id="PS51163"/>
    </source>
</evidence>
<dbReference type="PANTHER" id="PTHR42959">
    <property type="entry name" value="CARBAMOYLTRANSFERASE"/>
    <property type="match status" value="1"/>
</dbReference>
<dbReference type="SUPFAM" id="SSF53067">
    <property type="entry name" value="Actin-like ATPase domain"/>
    <property type="match status" value="1"/>
</dbReference>
<evidence type="ECO:0000256" key="4">
    <source>
        <dbReference type="ARBA" id="ARBA00022723"/>
    </source>
</evidence>
<dbReference type="InterPro" id="IPR041440">
    <property type="entry name" value="HypF_C"/>
</dbReference>
<evidence type="ECO:0000256" key="8">
    <source>
        <dbReference type="PIRNR" id="PIRNR006256"/>
    </source>
</evidence>
<dbReference type="EC" id="6.2.-.-" evidence="8"/>
<dbReference type="Pfam" id="PF17788">
    <property type="entry name" value="HypF_C"/>
    <property type="match status" value="1"/>
</dbReference>
<name>A0A6P0UH60_9FLAO</name>
<dbReference type="RefSeq" id="WP_163691510.1">
    <property type="nucleotide sequence ID" value="NZ_FXTW01000001.1"/>
</dbReference>
<dbReference type="PIRSF" id="PIRSF006256">
    <property type="entry name" value="CMPcnvr_hdrg_mat"/>
    <property type="match status" value="1"/>
</dbReference>
<evidence type="ECO:0000256" key="1">
    <source>
        <dbReference type="ARBA" id="ARBA00004711"/>
    </source>
</evidence>
<dbReference type="Pfam" id="PF07503">
    <property type="entry name" value="zf-HYPF"/>
    <property type="match status" value="2"/>
</dbReference>
<comment type="catalytic activity">
    <reaction evidence="9">
        <text>an acyl phosphate + H2O = a carboxylate + phosphate + H(+)</text>
        <dbReference type="Rhea" id="RHEA:14965"/>
        <dbReference type="ChEBI" id="CHEBI:15377"/>
        <dbReference type="ChEBI" id="CHEBI:15378"/>
        <dbReference type="ChEBI" id="CHEBI:29067"/>
        <dbReference type="ChEBI" id="CHEBI:43474"/>
        <dbReference type="ChEBI" id="CHEBI:59918"/>
        <dbReference type="EC" id="3.6.1.7"/>
    </reaction>
</comment>
<gene>
    <name evidence="12" type="primary">hypF</name>
    <name evidence="12" type="ORF">GWK09_02920</name>
</gene>
<evidence type="ECO:0000256" key="2">
    <source>
        <dbReference type="ARBA" id="ARBA00008097"/>
    </source>
</evidence>
<dbReference type="InterPro" id="IPR006070">
    <property type="entry name" value="Sua5-like_dom"/>
</dbReference>
<keyword evidence="9" id="KW-0378">Hydrolase</keyword>
<dbReference type="Gene3D" id="3.90.870.50">
    <property type="match status" value="1"/>
</dbReference>
<comment type="catalytic activity">
    <reaction evidence="7">
        <text>C-terminal L-cysteinyl-[HypE protein] + carbamoyl phosphate + ATP + H2O = C-terminal S-carboxamide-L-cysteinyl-[HypE protein] + AMP + phosphate + diphosphate + H(+)</text>
        <dbReference type="Rhea" id="RHEA:55636"/>
        <dbReference type="Rhea" id="RHEA-COMP:14247"/>
        <dbReference type="Rhea" id="RHEA-COMP:14392"/>
        <dbReference type="ChEBI" id="CHEBI:15377"/>
        <dbReference type="ChEBI" id="CHEBI:15378"/>
        <dbReference type="ChEBI" id="CHEBI:30616"/>
        <dbReference type="ChEBI" id="CHEBI:33019"/>
        <dbReference type="ChEBI" id="CHEBI:43474"/>
        <dbReference type="ChEBI" id="CHEBI:58228"/>
        <dbReference type="ChEBI" id="CHEBI:76913"/>
        <dbReference type="ChEBI" id="CHEBI:139126"/>
        <dbReference type="ChEBI" id="CHEBI:456215"/>
    </reaction>
</comment>
<dbReference type="GO" id="GO:0016743">
    <property type="term" value="F:carboxyl- or carbamoyltransferase activity"/>
    <property type="evidence" value="ECO:0007669"/>
    <property type="project" value="UniProtKB-UniRule"/>
</dbReference>
<dbReference type="Gene3D" id="3.30.420.40">
    <property type="match status" value="1"/>
</dbReference>
<sequence>MTYRIVIKGQVQGVGFRPFVYSEAARLGIKGTVSNNEEGVIIYASATDNDLQQFCKQLVTTPPRVARVKSHSVQQMEEREFNDFSIVPSEKNARLNLQLTPDFALCEDCEKELSDPANRRFNYPFTTCTYCGPRWAITNAFPFERDHTNMVSFPMCKDCVKEYGDPLDRRFHSQTNSCSHCGVQLALTDHSGKVLSRDPESICQKVPEILLQGKILAVKNTSGYLLCCDARSEDTVMELRRRKRRPTKPFAILYPFLSALEKDLSLHEDHRKELTSAERPIVLLPADGYKGDLAVRALAPGLRQLGVMIPYTALMSLMMRNIHFPVVATSGNIHGSPILSSEEEAVVALKEVADYFLHHTLEVTNPQDDSVVKYSEKTSQKIIFRRSRGYAPNYYGSLPVPPKKVIAMGAHLKSTIAFFPNDFLYLSQYLGNLDHMDVYQRFTDTVEFFVRVFETTPEVVLHDLHPAYASTQFALVRAREWEGEARGIQHHKAHFASVLGENELFRSPEPVLGVVWDGTGYGEDSAIWGGEFFGYKMGRMERLAHFEYFDWLAGDKMALEPRLSLFSLSGTAMTPVLEDKFTPEEMRIYGKVIQKNTLKTSSVGRIFDAVASLLGICDRNSYEGEAAILMENCLTGYDLNECHPYVDLGEDGKLPSFDLITRIHEDMLAGVPKDQIVRDFLFTLATIIFQVAERFNMNHIACSGGVFQNATLVDMVREIGKDNYKLYFNRALSPNDENIAFGQIAYYVHLNPES</sequence>
<dbReference type="Pfam" id="PF01300">
    <property type="entry name" value="Sua5_yciO_yrdC"/>
    <property type="match status" value="1"/>
</dbReference>
<reference evidence="12 13" key="1">
    <citation type="submission" date="2020-01" db="EMBL/GenBank/DDBJ databases">
        <title>Muriicola jejuensis KCTC 22299.</title>
        <authorList>
            <person name="Wang G."/>
        </authorList>
    </citation>
    <scope>NUCLEOTIDE SEQUENCE [LARGE SCALE GENOMIC DNA]</scope>
    <source>
        <strain evidence="12 13">KCTC 22299</strain>
    </source>
</reference>
<dbReference type="GO" id="GO:0003725">
    <property type="term" value="F:double-stranded RNA binding"/>
    <property type="evidence" value="ECO:0007669"/>
    <property type="project" value="InterPro"/>
</dbReference>
<dbReference type="InterPro" id="IPR036046">
    <property type="entry name" value="Acylphosphatase-like_dom_sf"/>
</dbReference>
<accession>A0A6P0UH60</accession>
<feature type="domain" description="YrdC-like" evidence="11">
    <location>
        <begin position="200"/>
        <end position="389"/>
    </location>
</feature>
<dbReference type="InterPro" id="IPR043129">
    <property type="entry name" value="ATPase_NBD"/>
</dbReference>
<dbReference type="NCBIfam" id="TIGR00143">
    <property type="entry name" value="hypF"/>
    <property type="match status" value="1"/>
</dbReference>
<dbReference type="PROSITE" id="PS51163">
    <property type="entry name" value="YRDC"/>
    <property type="match status" value="1"/>
</dbReference>
<dbReference type="InterPro" id="IPR017968">
    <property type="entry name" value="Acylphosphatase_CS"/>
</dbReference>
<evidence type="ECO:0000313" key="13">
    <source>
        <dbReference type="Proteomes" id="UP000468443"/>
    </source>
</evidence>
<keyword evidence="13" id="KW-1185">Reference proteome</keyword>
<comment type="pathway">
    <text evidence="1">Protein modification; [NiFe] hydrogenase maturation.</text>
</comment>
<comment type="caution">
    <text evidence="12">The sequence shown here is derived from an EMBL/GenBank/DDBJ whole genome shotgun (WGS) entry which is preliminary data.</text>
</comment>
<dbReference type="InterPro" id="IPR004421">
    <property type="entry name" value="Carbamoyltransferase_HypF"/>
</dbReference>
<dbReference type="PANTHER" id="PTHR42959:SF1">
    <property type="entry name" value="CARBAMOYLTRANSFERASE HYPF"/>
    <property type="match status" value="1"/>
</dbReference>
<keyword evidence="4" id="KW-0479">Metal-binding</keyword>
<proteinExistence type="inferred from homology"/>
<feature type="domain" description="Acylphosphatase-like" evidence="10">
    <location>
        <begin position="2"/>
        <end position="88"/>
    </location>
</feature>
<dbReference type="PROSITE" id="PS00150">
    <property type="entry name" value="ACYLPHOSPHATASE_1"/>
    <property type="match status" value="1"/>
</dbReference>
<dbReference type="InterPro" id="IPR011125">
    <property type="entry name" value="Znf_HypF"/>
</dbReference>
<dbReference type="Pfam" id="PF22521">
    <property type="entry name" value="HypF_C_2"/>
    <property type="match status" value="1"/>
</dbReference>
<dbReference type="InterPro" id="IPR001792">
    <property type="entry name" value="Acylphosphatase-like_dom"/>
</dbReference>
<dbReference type="GO" id="GO:0051604">
    <property type="term" value="P:protein maturation"/>
    <property type="evidence" value="ECO:0007669"/>
    <property type="project" value="TreeGrafter"/>
</dbReference>
<evidence type="ECO:0000259" key="10">
    <source>
        <dbReference type="PROSITE" id="PS51160"/>
    </source>
</evidence>
<dbReference type="PROSITE" id="PS51160">
    <property type="entry name" value="ACYLPHOSPHATASE_3"/>
    <property type="match status" value="1"/>
</dbReference>
<evidence type="ECO:0000256" key="3">
    <source>
        <dbReference type="ARBA" id="ARBA00022598"/>
    </source>
</evidence>
<evidence type="ECO:0000256" key="7">
    <source>
        <dbReference type="ARBA" id="ARBA00048220"/>
    </source>
</evidence>
<dbReference type="GO" id="GO:0008270">
    <property type="term" value="F:zinc ion binding"/>
    <property type="evidence" value="ECO:0007669"/>
    <property type="project" value="UniProtKB-KW"/>
</dbReference>
<dbReference type="InterPro" id="IPR055128">
    <property type="entry name" value="HypF_C_2"/>
</dbReference>
<keyword evidence="3" id="KW-0436">Ligase</keyword>
<evidence type="ECO:0000256" key="5">
    <source>
        <dbReference type="ARBA" id="ARBA00022771"/>
    </source>
</evidence>
<protein>
    <recommendedName>
        <fullName evidence="8">Carbamoyltransferase</fullName>
        <ecNumber evidence="8">6.2.-.-</ecNumber>
    </recommendedName>
</protein>
<dbReference type="UniPathway" id="UPA00335"/>
<dbReference type="InterPro" id="IPR017945">
    <property type="entry name" value="DHBP_synth_RibB-like_a/b_dom"/>
</dbReference>
<feature type="active site" evidence="9">
    <location>
        <position position="17"/>
    </location>
</feature>
<dbReference type="AlphaFoldDB" id="A0A6P0UH60"/>
<organism evidence="12 13">
    <name type="scientific">Muriicola jejuensis</name>
    <dbReference type="NCBI Taxonomy" id="504488"/>
    <lineage>
        <taxon>Bacteria</taxon>
        <taxon>Pseudomonadati</taxon>
        <taxon>Bacteroidota</taxon>
        <taxon>Flavobacteriia</taxon>
        <taxon>Flavobacteriales</taxon>
        <taxon>Flavobacteriaceae</taxon>
        <taxon>Muriicola</taxon>
    </lineage>
</organism>
<keyword evidence="5" id="KW-0863">Zinc-finger</keyword>
<evidence type="ECO:0000256" key="9">
    <source>
        <dbReference type="PROSITE-ProRule" id="PRU00520"/>
    </source>
</evidence>
<dbReference type="Proteomes" id="UP000468443">
    <property type="component" value="Unassembled WGS sequence"/>
</dbReference>
<dbReference type="EMBL" id="JAABOP010000001">
    <property type="protein sequence ID" value="NER09456.1"/>
    <property type="molecule type" value="Genomic_DNA"/>
</dbReference>
<dbReference type="SUPFAM" id="SSF54975">
    <property type="entry name" value="Acylphosphatase/BLUF domain-like"/>
    <property type="match status" value="1"/>
</dbReference>
<feature type="active site" evidence="9">
    <location>
        <position position="35"/>
    </location>
</feature>
<dbReference type="InterPro" id="IPR051060">
    <property type="entry name" value="Carbamoyltrans_HypF-like"/>
</dbReference>